<feature type="compositionally biased region" description="Basic and acidic residues" evidence="1">
    <location>
        <begin position="243"/>
        <end position="255"/>
    </location>
</feature>
<feature type="region of interest" description="Disordered" evidence="1">
    <location>
        <begin position="1"/>
        <end position="108"/>
    </location>
</feature>
<feature type="non-terminal residue" evidence="2">
    <location>
        <position position="255"/>
    </location>
</feature>
<feature type="region of interest" description="Disordered" evidence="1">
    <location>
        <begin position="121"/>
        <end position="141"/>
    </location>
</feature>
<feature type="compositionally biased region" description="Polar residues" evidence="1">
    <location>
        <begin position="1"/>
        <end position="11"/>
    </location>
</feature>
<sequence length="255" mass="28057">MMSFAPSTFENTTRKEERKLPTLTDLLPKELEPISPESDTLKDDEYNSDEAGEVGLPGGKEEEDSSPPFEPIEEVRSHLGESSVDSHLSGISELTSHDSQHSHVSFDISNYAHENNTSTTKLRAVDVSNNDSQLSKVSSGSRLSIVSLCEQDSKLSHDAEVGDDSQQSDSSLHISGQDTQMSVSMEFTNDENEMKGGDSQVSGDTFCEDTSIYTSKWQTYMRDSSHIVSDGVTSQQNSTRGESITEEKKLDEKSE</sequence>
<proteinExistence type="predicted"/>
<comment type="caution">
    <text evidence="2">The sequence shown here is derived from an EMBL/GenBank/DDBJ whole genome shotgun (WGS) entry which is preliminary data.</text>
</comment>
<keyword evidence="3" id="KW-1185">Reference proteome</keyword>
<dbReference type="Proteomes" id="UP000235965">
    <property type="component" value="Unassembled WGS sequence"/>
</dbReference>
<dbReference type="EMBL" id="NEVH01025650">
    <property type="protein sequence ID" value="PNF15167.1"/>
    <property type="molecule type" value="Genomic_DNA"/>
</dbReference>
<protein>
    <submittedName>
        <fullName evidence="2">Uncharacterized protein</fullName>
    </submittedName>
</protein>
<accession>A0A2J7PFR9</accession>
<gene>
    <name evidence="2" type="ORF">B7P43_G14674</name>
</gene>
<organism evidence="2 3">
    <name type="scientific">Cryptotermes secundus</name>
    <dbReference type="NCBI Taxonomy" id="105785"/>
    <lineage>
        <taxon>Eukaryota</taxon>
        <taxon>Metazoa</taxon>
        <taxon>Ecdysozoa</taxon>
        <taxon>Arthropoda</taxon>
        <taxon>Hexapoda</taxon>
        <taxon>Insecta</taxon>
        <taxon>Pterygota</taxon>
        <taxon>Neoptera</taxon>
        <taxon>Polyneoptera</taxon>
        <taxon>Dictyoptera</taxon>
        <taxon>Blattodea</taxon>
        <taxon>Blattoidea</taxon>
        <taxon>Termitoidae</taxon>
        <taxon>Kalotermitidae</taxon>
        <taxon>Cryptotermitinae</taxon>
        <taxon>Cryptotermes</taxon>
    </lineage>
</organism>
<dbReference type="OrthoDB" id="7605699at2759"/>
<feature type="compositionally biased region" description="Polar residues" evidence="1">
    <location>
        <begin position="231"/>
        <end position="242"/>
    </location>
</feature>
<feature type="region of interest" description="Disordered" evidence="1">
    <location>
        <begin position="225"/>
        <end position="255"/>
    </location>
</feature>
<reference evidence="2 3" key="1">
    <citation type="submission" date="2017-12" db="EMBL/GenBank/DDBJ databases">
        <title>Hemimetabolous genomes reveal molecular basis of termite eusociality.</title>
        <authorList>
            <person name="Harrison M.C."/>
            <person name="Jongepier E."/>
            <person name="Robertson H.M."/>
            <person name="Arning N."/>
            <person name="Bitard-Feildel T."/>
            <person name="Chao H."/>
            <person name="Childers C.P."/>
            <person name="Dinh H."/>
            <person name="Doddapaneni H."/>
            <person name="Dugan S."/>
            <person name="Gowin J."/>
            <person name="Greiner C."/>
            <person name="Han Y."/>
            <person name="Hu H."/>
            <person name="Hughes D.S.T."/>
            <person name="Huylmans A.-K."/>
            <person name="Kemena C."/>
            <person name="Kremer L.P.M."/>
            <person name="Lee S.L."/>
            <person name="Lopez-Ezquerra A."/>
            <person name="Mallet L."/>
            <person name="Monroy-Kuhn J.M."/>
            <person name="Moser A."/>
            <person name="Murali S.C."/>
            <person name="Muzny D.M."/>
            <person name="Otani S."/>
            <person name="Piulachs M.-D."/>
            <person name="Poelchau M."/>
            <person name="Qu J."/>
            <person name="Schaub F."/>
            <person name="Wada-Katsumata A."/>
            <person name="Worley K.C."/>
            <person name="Xie Q."/>
            <person name="Ylla G."/>
            <person name="Poulsen M."/>
            <person name="Gibbs R.A."/>
            <person name="Schal C."/>
            <person name="Richards S."/>
            <person name="Belles X."/>
            <person name="Korb J."/>
            <person name="Bornberg-Bauer E."/>
        </authorList>
    </citation>
    <scope>NUCLEOTIDE SEQUENCE [LARGE SCALE GENOMIC DNA]</scope>
    <source>
        <tissue evidence="2">Whole body</tissue>
    </source>
</reference>
<evidence type="ECO:0000313" key="2">
    <source>
        <dbReference type="EMBL" id="PNF15167.1"/>
    </source>
</evidence>
<feature type="compositionally biased region" description="Polar residues" evidence="1">
    <location>
        <begin position="164"/>
        <end position="178"/>
    </location>
</feature>
<feature type="region of interest" description="Disordered" evidence="1">
    <location>
        <begin position="154"/>
        <end position="178"/>
    </location>
</feature>
<dbReference type="AlphaFoldDB" id="A0A2J7PFR9"/>
<evidence type="ECO:0000256" key="1">
    <source>
        <dbReference type="SAM" id="MobiDB-lite"/>
    </source>
</evidence>
<name>A0A2J7PFR9_9NEOP</name>
<evidence type="ECO:0000313" key="3">
    <source>
        <dbReference type="Proteomes" id="UP000235965"/>
    </source>
</evidence>